<keyword evidence="1" id="KW-0507">mRNA processing</keyword>
<keyword evidence="6" id="KW-1185">Reference proteome</keyword>
<feature type="compositionally biased region" description="Basic and acidic residues" evidence="2">
    <location>
        <begin position="638"/>
        <end position="649"/>
    </location>
</feature>
<dbReference type="InterPro" id="IPR050851">
    <property type="entry name" value="mRNA_Cap_2O-Ribose_MeTrfase"/>
</dbReference>
<dbReference type="GO" id="GO:0005634">
    <property type="term" value="C:nucleus"/>
    <property type="evidence" value="ECO:0007669"/>
    <property type="project" value="UniProtKB-SubCell"/>
</dbReference>
<comment type="subcellular location">
    <subcellularLocation>
        <location evidence="1">Nucleus</location>
    </subcellularLocation>
</comment>
<feature type="compositionally biased region" description="Low complexity" evidence="2">
    <location>
        <begin position="1106"/>
        <end position="1119"/>
    </location>
</feature>
<feature type="compositionally biased region" description="Polar residues" evidence="2">
    <location>
        <begin position="940"/>
        <end position="951"/>
    </location>
</feature>
<accession>F0VP95</accession>
<dbReference type="GO" id="GO:0016556">
    <property type="term" value="P:mRNA modification"/>
    <property type="evidence" value="ECO:0007669"/>
    <property type="project" value="UniProtKB-UniRule"/>
</dbReference>
<feature type="compositionally biased region" description="Basic and acidic residues" evidence="2">
    <location>
        <begin position="1143"/>
        <end position="1152"/>
    </location>
</feature>
<organism evidence="4 6">
    <name type="scientific">Neospora caninum (strain Liverpool)</name>
    <dbReference type="NCBI Taxonomy" id="572307"/>
    <lineage>
        <taxon>Eukaryota</taxon>
        <taxon>Sar</taxon>
        <taxon>Alveolata</taxon>
        <taxon>Apicomplexa</taxon>
        <taxon>Conoidasida</taxon>
        <taxon>Coccidia</taxon>
        <taxon>Eucoccidiorida</taxon>
        <taxon>Eimeriorina</taxon>
        <taxon>Sarcocystidae</taxon>
        <taxon>Neospora</taxon>
    </lineage>
</organism>
<dbReference type="InterPro" id="IPR029063">
    <property type="entry name" value="SAM-dependent_MTases_sf"/>
</dbReference>
<feature type="region of interest" description="Disordered" evidence="2">
    <location>
        <begin position="940"/>
        <end position="1022"/>
    </location>
</feature>
<sequence>MTPRTPGFGGTPTARSTFLSYKLQCGVGTTLGSVEDMVGALESEPVQMRSARDTERLLQSDFCDRELIAEQLRQKSLLDDVYDAGNGKIWKVAQFSMFPSDCKGSFQHRTRSGDKLQEISEWLQEYKRLDCLPEMLAKGASPANPSFFLDLCAGPGTWSDWLLDEIDFIDQTRLDGDAHSLSPDISPQTATEEDRSTRLAAGRLSGPSCYGFGISLNISDLTAMRDTKFWHIAKEVTERPNYESITALNNSGNLYCSKNLKLMKQKIELRVAEIREQCAALLPQADSAPASKQSLSFRDQRSPSRSSRPRRSGDKGVIKLIVADGGITIPKKSATGQHLDNYQELLTGRLLLSEFLIAFQLLQQGGTFICTVFDSFTAFTASLLYLCTALFEEVYMVKPSRNRWTNSERQLVALKFRRFRSVNLGALVAASTEAGGKPHSLPSPAFAPAAPRPEMSSSSLSSSVSLAKRAPVMFPRVSRVYSATVSKLTQVHEALSEAATPTDYYTVLPETLLRRSFLKGDALFVESYRRMCVELCRLQCISLQQTYAKFLELQRNPGQLQELRQRQRTLERCMNALKGSAAIASISTMGRPPSCDASQYAGDTPSPYGGDRTRRTLDFSALSPGTHFNGKYACATERGPHSPGAEDRSGGSSVARTLGSAFSPASSGEDDHGGRLRNAAEEAREKEMEADWWRVGERRRQRGKATEALGNKTVPEPEVQHQTQATVGKNPTADLASSSCSWVSGGASALSWRRQDEARHDPGSLPSGDVEPSTRQNADQADPRQTAPCRSSAPPSSTALGVPISNADFWCGLLRSPDRMPTGESSKHRPTPVSAREAAEERAAKAEGESARQMEEAEAEVEAADSAGKTGDGATKRGEAEKAEEITNGIDAEVISLIQAPEVDLAEEALQDEALCSQSRSILLSQAMGEDDLVAPLSQPHRQTGISVSAEDTNDARVPSRTRTTPSTFVLAALSGEQRETREAAERESGGVLNGTGSPGERGAESREGSSSEEAEEENAAHTAVSLIESVLDCDLGELNAKGEALATRVMHTVSARLTCFNSMAEPPYSTVEGDRWKQPETFSAQLPFPSMSPGLAAPTGPEPPVSSAVSAPLLASPPGVARRAASREEGKPKGTAGTANTEGEKARKLVDAEAGQRAPTMSLPETPGRRIDTHVTASAQAPEESDRKTDGAPLRSGDVSGEKDPGDVVCVLAPPMPKAALSSQPNGRGRTGRSPALENSVRRRITNKVLRTLNAHLHGQGGPSGSCLVGLADTNEKATPTEALSRAGKQTQSPPKRESLTPEEVASFLHGTVGRAERCEGGNAHERQRAPLSWKHATVEEDGISTVSTLPTETIDIAVGIHVDESP</sequence>
<feature type="region of interest" description="Disordered" evidence="2">
    <location>
        <begin position="1085"/>
        <end position="1206"/>
    </location>
</feature>
<dbReference type="GO" id="GO:0005737">
    <property type="term" value="C:cytoplasm"/>
    <property type="evidence" value="ECO:0007669"/>
    <property type="project" value="TreeGrafter"/>
</dbReference>
<dbReference type="GO" id="GO:0003676">
    <property type="term" value="F:nucleic acid binding"/>
    <property type="evidence" value="ECO:0007669"/>
    <property type="project" value="UniProtKB-UniRule"/>
</dbReference>
<evidence type="ECO:0000259" key="3">
    <source>
        <dbReference type="Pfam" id="PF01728"/>
    </source>
</evidence>
<feature type="region of interest" description="Disordered" evidence="2">
    <location>
        <begin position="290"/>
        <end position="312"/>
    </location>
</feature>
<keyword evidence="1" id="KW-0539">Nucleus</keyword>
<dbReference type="OrthoDB" id="330778at2759"/>
<evidence type="ECO:0000313" key="4">
    <source>
        <dbReference type="EMBL" id="CBZ55541.1"/>
    </source>
</evidence>
<proteinExistence type="predicted"/>
<reference evidence="4" key="1">
    <citation type="submission" date="2011-02" db="EMBL/GenBank/DDBJ databases">
        <authorList>
            <person name="Aslett M."/>
        </authorList>
    </citation>
    <scope>NUCLEOTIDE SEQUENCE</scope>
    <source>
        <strain evidence="4">Liverpool</strain>
    </source>
</reference>
<dbReference type="Pfam" id="PF01728">
    <property type="entry name" value="FtsJ"/>
    <property type="match status" value="1"/>
</dbReference>
<feature type="compositionally biased region" description="Low complexity" evidence="2">
    <location>
        <begin position="442"/>
        <end position="454"/>
    </location>
</feature>
<reference evidence="5" key="4">
    <citation type="journal article" date="2015" name="PLoS ONE">
        <title>Comprehensive Evaluation of Toxoplasma gondii VEG and Neospora caninum LIV Genomes with Tachyzoite Stage Transcriptome and Proteome Defines Novel Transcript Features.</title>
        <authorList>
            <person name="Ramaprasad A."/>
            <person name="Mourier T."/>
            <person name="Naeem R."/>
            <person name="Malas T.B."/>
            <person name="Moussa E."/>
            <person name="Panigrahi A."/>
            <person name="Vermont S.J."/>
            <person name="Otto T.D."/>
            <person name="Wastling J."/>
            <person name="Pain A."/>
        </authorList>
    </citation>
    <scope>NUCLEOTIDE SEQUENCE</scope>
    <source>
        <strain evidence="5">Liverpool</strain>
    </source>
</reference>
<feature type="compositionally biased region" description="Basic and acidic residues" evidence="2">
    <location>
        <begin position="669"/>
        <end position="698"/>
    </location>
</feature>
<dbReference type="Proteomes" id="UP000007494">
    <property type="component" value="Chromosome XI"/>
</dbReference>
<evidence type="ECO:0000256" key="1">
    <source>
        <dbReference type="RuleBase" id="RU368012"/>
    </source>
</evidence>
<dbReference type="OMA" id="RTLERCM"/>
<comment type="function">
    <text evidence="1">S-adenosyl-L-methionine-dependent methyltransferase that mediates RNA cap1 2'-O-ribose methylation to the 5'-cap structure of RNAs. Methylates the ribose of the first nucleotide of a m(7)GpppG-capped mRNA to produce m(7)GpppNmp (cap1).</text>
</comment>
<dbReference type="eggNOG" id="KOG3673">
    <property type="taxonomic scope" value="Eukaryota"/>
</dbReference>
<dbReference type="InParanoid" id="F0VP95"/>
<reference evidence="6" key="3">
    <citation type="journal article" date="2012" name="PLoS Pathog.">
        <title>Comparative genomics of the apicomplexan parasites Toxoplasma gondii and Neospora caninum: Coccidia differing in host range and transmission strategy.</title>
        <authorList>
            <person name="Reid A.J."/>
            <person name="Vermont S.J."/>
            <person name="Cotton J.A."/>
            <person name="Harris D."/>
            <person name="Hill-Cawthorne G.A."/>
            <person name="Konen-Waisman S."/>
            <person name="Latham S.M."/>
            <person name="Mourier T."/>
            <person name="Norton R."/>
            <person name="Quail M.A."/>
            <person name="Sanders M."/>
            <person name="Shanmugam D."/>
            <person name="Sohal A."/>
            <person name="Wasmuth J.D."/>
            <person name="Brunk B."/>
            <person name="Grigg M.E."/>
            <person name="Howard J.C."/>
            <person name="Parkinson J."/>
            <person name="Roos D.S."/>
            <person name="Trees A.J."/>
            <person name="Berriman M."/>
            <person name="Pain A."/>
            <person name="Wastling J.M."/>
        </authorList>
    </citation>
    <scope>NUCLEOTIDE SEQUENCE [LARGE SCALE GENOMIC DNA]</scope>
    <source>
        <strain evidence="6">Liverpool</strain>
    </source>
</reference>
<feature type="region of interest" description="Disordered" evidence="2">
    <location>
        <begin position="816"/>
        <end position="885"/>
    </location>
</feature>
<feature type="region of interest" description="Disordered" evidence="2">
    <location>
        <begin position="1218"/>
        <end position="1242"/>
    </location>
</feature>
<feature type="compositionally biased region" description="Basic and acidic residues" evidence="2">
    <location>
        <begin position="874"/>
        <end position="885"/>
    </location>
</feature>
<dbReference type="Gene3D" id="3.40.50.12760">
    <property type="match status" value="1"/>
</dbReference>
<feature type="region of interest" description="Disordered" evidence="2">
    <location>
        <begin position="631"/>
        <end position="802"/>
    </location>
</feature>
<dbReference type="GO" id="GO:0006370">
    <property type="term" value="P:7-methylguanosine mRNA capping"/>
    <property type="evidence" value="ECO:0007669"/>
    <property type="project" value="UniProtKB-UniRule"/>
</dbReference>
<dbReference type="EMBL" id="FR823392">
    <property type="protein sequence ID" value="CBZ55541.1"/>
    <property type="molecule type" value="Genomic_DNA"/>
</dbReference>
<feature type="compositionally biased region" description="Basic and acidic residues" evidence="2">
    <location>
        <begin position="977"/>
        <end position="989"/>
    </location>
</feature>
<dbReference type="SUPFAM" id="SSF53335">
    <property type="entry name" value="S-adenosyl-L-methionine-dependent methyltransferases"/>
    <property type="match status" value="1"/>
</dbReference>
<dbReference type="PANTHER" id="PTHR16121:SF0">
    <property type="entry name" value="CAP-SPECIFIC MRNA (NUCLEOSIDE-2'-O-)-METHYLTRANSFERASE 1"/>
    <property type="match status" value="1"/>
</dbReference>
<feature type="domain" description="Ribosomal RNA methyltransferase FtsJ" evidence="3">
    <location>
        <begin position="299"/>
        <end position="416"/>
    </location>
</feature>
<feature type="compositionally biased region" description="Low complexity" evidence="2">
    <location>
        <begin position="959"/>
        <end position="968"/>
    </location>
</feature>
<feature type="region of interest" description="Disordered" evidence="2">
    <location>
        <begin position="1281"/>
        <end position="1303"/>
    </location>
</feature>
<dbReference type="GO" id="GO:0032259">
    <property type="term" value="P:methylation"/>
    <property type="evidence" value="ECO:0007669"/>
    <property type="project" value="UniProtKB-KW"/>
</dbReference>
<dbReference type="VEuPathDB" id="ToxoDB:NCLIV_059660"/>
<dbReference type="PANTHER" id="PTHR16121">
    <property type="entry name" value="CAP-SPECIFIC MRNA (NUCLEOSIDE-2'-O-)-METHYLTRANSFERASE 1-RELATED"/>
    <property type="match status" value="1"/>
</dbReference>
<feature type="region of interest" description="Disordered" evidence="2">
    <location>
        <begin position="433"/>
        <end position="454"/>
    </location>
</feature>
<reference evidence="4" key="2">
    <citation type="submission" date="2011-03" db="EMBL/GenBank/DDBJ databases">
        <title>Comparative genomics and transcriptomics of Neospora caninum and Toxoplasma gondii.</title>
        <authorList>
            <person name="Reid A.J."/>
            <person name="Sohal A."/>
            <person name="Harris D."/>
            <person name="Quail M."/>
            <person name="Sanders M."/>
            <person name="Berriman M."/>
            <person name="Wastling J.M."/>
            <person name="Pain A."/>
        </authorList>
    </citation>
    <scope>NUCLEOTIDE SEQUENCE</scope>
    <source>
        <strain evidence="4">Liverpool</strain>
    </source>
</reference>
<protein>
    <recommendedName>
        <fullName evidence="1">Cap-specific mRNA (nucleoside-2'-O-)-methyltransferase 1</fullName>
        <ecNumber evidence="1">2.1.1.57</ecNumber>
    </recommendedName>
    <alternativeName>
        <fullName evidence="1">Cap1 2'O-ribose methyltransferase 1</fullName>
    </alternativeName>
</protein>
<dbReference type="GO" id="GO:0004483">
    <property type="term" value="F:methyltransferase cap1 activity"/>
    <property type="evidence" value="ECO:0007669"/>
    <property type="project" value="UniProtKB-UniRule"/>
</dbReference>
<evidence type="ECO:0000313" key="6">
    <source>
        <dbReference type="Proteomes" id="UP000007494"/>
    </source>
</evidence>
<name>F0VP95_NEOCL</name>
<keyword evidence="1" id="KW-0949">S-adenosyl-L-methionine</keyword>
<feature type="compositionally biased region" description="Basic and acidic residues" evidence="2">
    <location>
        <begin position="753"/>
        <end position="762"/>
    </location>
</feature>
<evidence type="ECO:0000256" key="2">
    <source>
        <dbReference type="SAM" id="MobiDB-lite"/>
    </source>
</evidence>
<feature type="compositionally biased region" description="Basic and acidic residues" evidence="2">
    <location>
        <begin position="837"/>
        <end position="855"/>
    </location>
</feature>
<feature type="compositionally biased region" description="Polar residues" evidence="2">
    <location>
        <begin position="720"/>
        <end position="729"/>
    </location>
</feature>
<dbReference type="InterPro" id="IPR002877">
    <property type="entry name" value="RNA_MeTrfase_FtsJ_dom"/>
</dbReference>
<comment type="catalytic activity">
    <reaction evidence="1">
        <text>a 5'-end (N(7)-methyl 5'-triphosphoguanosine)-ribonucleoside in mRNA + S-adenosyl-L-methionine = a 5'-end (N(7)-methyl 5'-triphosphoguanosine)-(2'-O-methyl-ribonucleoside) in mRNA + S-adenosyl-L-homocysteine + H(+)</text>
        <dbReference type="Rhea" id="RHEA:67020"/>
        <dbReference type="Rhea" id="RHEA-COMP:17167"/>
        <dbReference type="Rhea" id="RHEA-COMP:17168"/>
        <dbReference type="ChEBI" id="CHEBI:15378"/>
        <dbReference type="ChEBI" id="CHEBI:57856"/>
        <dbReference type="ChEBI" id="CHEBI:59789"/>
        <dbReference type="ChEBI" id="CHEBI:156461"/>
        <dbReference type="ChEBI" id="CHEBI:167609"/>
        <dbReference type="EC" id="2.1.1.57"/>
    </reaction>
</comment>
<feature type="region of interest" description="Disordered" evidence="2">
    <location>
        <begin position="590"/>
        <end position="615"/>
    </location>
</feature>
<feature type="compositionally biased region" description="Low complexity" evidence="2">
    <location>
        <begin position="736"/>
        <end position="749"/>
    </location>
</feature>
<keyword evidence="1 4" id="KW-0489">Methyltransferase</keyword>
<dbReference type="GeneID" id="13440954"/>
<dbReference type="RefSeq" id="XP_003885569.1">
    <property type="nucleotide sequence ID" value="XM_003885520.1"/>
</dbReference>
<evidence type="ECO:0000313" key="5">
    <source>
        <dbReference type="EMBL" id="CEL70281.1"/>
    </source>
</evidence>
<keyword evidence="1" id="KW-0506">mRNA capping</keyword>
<keyword evidence="1 4" id="KW-0808">Transferase</keyword>
<dbReference type="EMBL" id="LN714486">
    <property type="protein sequence ID" value="CEL70281.1"/>
    <property type="molecule type" value="Genomic_DNA"/>
</dbReference>
<gene>
    <name evidence="5" type="ORF">BN1204_059660</name>
    <name evidence="4" type="ORF">NCLIV_059660</name>
</gene>
<dbReference type="EC" id="2.1.1.57" evidence="1"/>